<dbReference type="AlphaFoldDB" id="A0A0M0L7P2"/>
<dbReference type="CDD" id="cd00565">
    <property type="entry name" value="Ubl_ThiS"/>
    <property type="match status" value="1"/>
</dbReference>
<dbReference type="InterPro" id="IPR016155">
    <property type="entry name" value="Mopterin_synth/thiamin_S_b"/>
</dbReference>
<keyword evidence="2" id="KW-1185">Reference proteome</keyword>
<dbReference type="RefSeq" id="WP_053400703.1">
    <property type="nucleotide sequence ID" value="NZ_JAUKEN010000002.1"/>
</dbReference>
<name>A0A0M0L7P2_9BACI</name>
<dbReference type="PANTHER" id="PTHR34472">
    <property type="entry name" value="SULFUR CARRIER PROTEIN THIS"/>
    <property type="match status" value="1"/>
</dbReference>
<proteinExistence type="predicted"/>
<dbReference type="InterPro" id="IPR010035">
    <property type="entry name" value="Thi_S"/>
</dbReference>
<gene>
    <name evidence="1" type="ORF">AMD01_07115</name>
</gene>
<sequence>MNVKINGEDVKLHSSIATVHELLTFYEFEKRVVIVEVNEDILQKDQHNQTILKDGDHIEIVSFVGGG</sequence>
<dbReference type="SUPFAM" id="SSF54285">
    <property type="entry name" value="MoaD/ThiS"/>
    <property type="match status" value="1"/>
</dbReference>
<protein>
    <submittedName>
        <fullName evidence="1">Thiamine biosynthesis protein ThiS</fullName>
    </submittedName>
</protein>
<dbReference type="STRING" id="284581.AMD01_07115"/>
<dbReference type="EMBL" id="LILC01000010">
    <property type="protein sequence ID" value="KOO47116.1"/>
    <property type="molecule type" value="Genomic_DNA"/>
</dbReference>
<evidence type="ECO:0000313" key="1">
    <source>
        <dbReference type="EMBL" id="KOO47116.1"/>
    </source>
</evidence>
<evidence type="ECO:0000313" key="2">
    <source>
        <dbReference type="Proteomes" id="UP000037558"/>
    </source>
</evidence>
<dbReference type="Pfam" id="PF02597">
    <property type="entry name" value="ThiS"/>
    <property type="match status" value="1"/>
</dbReference>
<dbReference type="InterPro" id="IPR012675">
    <property type="entry name" value="Beta-grasp_dom_sf"/>
</dbReference>
<comment type="caution">
    <text evidence="1">The sequence shown here is derived from an EMBL/GenBank/DDBJ whole genome shotgun (WGS) entry which is preliminary data.</text>
</comment>
<dbReference type="InterPro" id="IPR003749">
    <property type="entry name" value="ThiS/MoaD-like"/>
</dbReference>
<dbReference type="NCBIfam" id="TIGR01683">
    <property type="entry name" value="thiS"/>
    <property type="match status" value="1"/>
</dbReference>
<organism evidence="1 2">
    <name type="scientific">Priestia koreensis</name>
    <dbReference type="NCBI Taxonomy" id="284581"/>
    <lineage>
        <taxon>Bacteria</taxon>
        <taxon>Bacillati</taxon>
        <taxon>Bacillota</taxon>
        <taxon>Bacilli</taxon>
        <taxon>Bacillales</taxon>
        <taxon>Bacillaceae</taxon>
        <taxon>Priestia</taxon>
    </lineage>
</organism>
<dbReference type="PANTHER" id="PTHR34472:SF1">
    <property type="entry name" value="SULFUR CARRIER PROTEIN THIS"/>
    <property type="match status" value="1"/>
</dbReference>
<accession>A0A0M0L7P2</accession>
<dbReference type="OrthoDB" id="9798559at2"/>
<dbReference type="PATRIC" id="fig|284581.3.peg.1304"/>
<reference evidence="2" key="1">
    <citation type="submission" date="2015-08" db="EMBL/GenBank/DDBJ databases">
        <title>Fjat-14210 dsm16467.</title>
        <authorList>
            <person name="Liu B."/>
            <person name="Wang J."/>
            <person name="Zhu Y."/>
            <person name="Liu G."/>
            <person name="Chen Q."/>
            <person name="Chen Z."/>
            <person name="Lan J."/>
            <person name="Che J."/>
            <person name="Ge C."/>
            <person name="Shi H."/>
            <person name="Pan Z."/>
            <person name="Liu X."/>
        </authorList>
    </citation>
    <scope>NUCLEOTIDE SEQUENCE [LARGE SCALE GENOMIC DNA]</scope>
    <source>
        <strain evidence="2">DSM 16467</strain>
    </source>
</reference>
<dbReference type="Proteomes" id="UP000037558">
    <property type="component" value="Unassembled WGS sequence"/>
</dbReference>
<dbReference type="Gene3D" id="3.10.20.30">
    <property type="match status" value="1"/>
</dbReference>